<evidence type="ECO:0000259" key="2">
    <source>
        <dbReference type="Pfam" id="PF26059"/>
    </source>
</evidence>
<name>A0ABP9KYF8_9NOCA</name>
<reference evidence="4" key="1">
    <citation type="journal article" date="2019" name="Int. J. Syst. Evol. Microbiol.">
        <title>The Global Catalogue of Microorganisms (GCM) 10K type strain sequencing project: providing services to taxonomists for standard genome sequencing and annotation.</title>
        <authorList>
            <consortium name="The Broad Institute Genomics Platform"/>
            <consortium name="The Broad Institute Genome Sequencing Center for Infectious Disease"/>
            <person name="Wu L."/>
            <person name="Ma J."/>
        </authorList>
    </citation>
    <scope>NUCLEOTIDE SEQUENCE [LARGE SCALE GENOMIC DNA]</scope>
    <source>
        <strain evidence="4">JCM 18298</strain>
    </source>
</reference>
<dbReference type="EMBL" id="BAABJM010000007">
    <property type="protein sequence ID" value="GAA5066298.1"/>
    <property type="molecule type" value="Genomic_DNA"/>
</dbReference>
<protein>
    <recommendedName>
        <fullName evidence="2">DUF8020 domain-containing protein</fullName>
    </recommendedName>
</protein>
<evidence type="ECO:0000313" key="3">
    <source>
        <dbReference type="EMBL" id="GAA5066298.1"/>
    </source>
</evidence>
<sequence length="226" mass="22941">MIDKLLHRITAGAAAPLLAALVVGVAGMHAQPAVAHAEQAPAAPNVGYEAKLVGDKIITTLTSGTFEVSGDSVGVKDEAGETLITMPLAFRQDGMEYPLPHTVSDEGRVLELTAVKDTTKARRTAQPVASIYENRQAQDSFMTQFGIATAIGGFIGTALGALVGLTGIVTGPGVIASVIAGATIGGIIGTIVAGGPTLIVAGVDLLSTLTAAPGTTKWMESDRPEN</sequence>
<organism evidence="3 4">
    <name type="scientific">Nocardia callitridis</name>
    <dbReference type="NCBI Taxonomy" id="648753"/>
    <lineage>
        <taxon>Bacteria</taxon>
        <taxon>Bacillati</taxon>
        <taxon>Actinomycetota</taxon>
        <taxon>Actinomycetes</taxon>
        <taxon>Mycobacteriales</taxon>
        <taxon>Nocardiaceae</taxon>
        <taxon>Nocardia</taxon>
    </lineage>
</organism>
<keyword evidence="1" id="KW-0732">Signal</keyword>
<feature type="domain" description="DUF8020" evidence="2">
    <location>
        <begin position="46"/>
        <end position="115"/>
    </location>
</feature>
<dbReference type="Pfam" id="PF26059">
    <property type="entry name" value="DUF8020"/>
    <property type="match status" value="1"/>
</dbReference>
<dbReference type="RefSeq" id="WP_345498973.1">
    <property type="nucleotide sequence ID" value="NZ_BAABJM010000007.1"/>
</dbReference>
<comment type="caution">
    <text evidence="3">The sequence shown here is derived from an EMBL/GenBank/DDBJ whole genome shotgun (WGS) entry which is preliminary data.</text>
</comment>
<evidence type="ECO:0000256" key="1">
    <source>
        <dbReference type="SAM" id="SignalP"/>
    </source>
</evidence>
<evidence type="ECO:0000313" key="4">
    <source>
        <dbReference type="Proteomes" id="UP001500603"/>
    </source>
</evidence>
<gene>
    <name evidence="3" type="ORF">GCM10023318_54320</name>
</gene>
<dbReference type="InterPro" id="IPR058333">
    <property type="entry name" value="DUF8020"/>
</dbReference>
<feature type="chain" id="PRO_5047323888" description="DUF8020 domain-containing protein" evidence="1">
    <location>
        <begin position="36"/>
        <end position="226"/>
    </location>
</feature>
<keyword evidence="4" id="KW-1185">Reference proteome</keyword>
<dbReference type="Proteomes" id="UP001500603">
    <property type="component" value="Unassembled WGS sequence"/>
</dbReference>
<proteinExistence type="predicted"/>
<accession>A0ABP9KYF8</accession>
<feature type="signal peptide" evidence="1">
    <location>
        <begin position="1"/>
        <end position="35"/>
    </location>
</feature>